<dbReference type="Gene3D" id="3.90.1300.10">
    <property type="entry name" value="Amidase signature (AS) domain"/>
    <property type="match status" value="1"/>
</dbReference>
<dbReference type="SUPFAM" id="SSF75304">
    <property type="entry name" value="Amidase signature (AS) enzymes"/>
    <property type="match status" value="1"/>
</dbReference>
<sequence length="535" mass="57182">MASAPAQPSQPMQAADSRAGPSAPHASPLNEIVALDALALSDAIHTRRVSCREVMQAYLTHIAQYNPAVNAIVCLRDADALLAQADERDQQLANGQSLGWMHGMPHAVKDFAACAGFPTRKGSPLTSAAPETQDSIGVARMRAAGAIFIGKTNVSEFGLGSHSYNPVFGTTGNAYDTTRSAGGSSGGAGSALALRMLPVADGSDMMGSLRNPAAFGNVYGFRPSQGRVPYGPAPELFVQQLSTEGPMGRSVADVAQLLATQAGYDARSPLSLAQAHGAVPFARALQRDVKGLKLGWLGDYGGHLPMEDGVMALCEASLRDFKAMGCEVEACAPDFAPERLWQTWLTLRHWLVSGSLGELYADPVRREKLKPEARWEVEGGNALRAADVYRASVDRSEWYRSLARLFERYDFLLLPSAQVFPFDAQMHWPSSVAGKPMDTYHRWMEVVIGPTLAGLPAISVPVGFDARGLPMGLQIIGPAQADLAVLQLAHAHEQQTRWVRRRLPPMLAGTARGVIGGQGTDPFGLPWAGGPCLRP</sequence>
<evidence type="ECO:0000259" key="2">
    <source>
        <dbReference type="Pfam" id="PF01425"/>
    </source>
</evidence>
<dbReference type="Pfam" id="PF01425">
    <property type="entry name" value="Amidase"/>
    <property type="match status" value="1"/>
</dbReference>
<proteinExistence type="predicted"/>
<evidence type="ECO:0000313" key="3">
    <source>
        <dbReference type="EMBL" id="VVE33388.1"/>
    </source>
</evidence>
<dbReference type="PANTHER" id="PTHR11895">
    <property type="entry name" value="TRANSAMIDASE"/>
    <property type="match status" value="1"/>
</dbReference>
<dbReference type="NCBIfam" id="NF005686">
    <property type="entry name" value="PRK07486.1"/>
    <property type="match status" value="1"/>
</dbReference>
<name>A0ABY6W6S6_9BURK</name>
<dbReference type="EC" id="3.5.1.13" evidence="3"/>
<dbReference type="Proteomes" id="UP000405357">
    <property type="component" value="Unassembled WGS sequence"/>
</dbReference>
<evidence type="ECO:0000313" key="4">
    <source>
        <dbReference type="Proteomes" id="UP000405357"/>
    </source>
</evidence>
<feature type="domain" description="Amidase" evidence="2">
    <location>
        <begin position="53"/>
        <end position="486"/>
    </location>
</feature>
<evidence type="ECO:0000256" key="1">
    <source>
        <dbReference type="SAM" id="MobiDB-lite"/>
    </source>
</evidence>
<organism evidence="3 4">
    <name type="scientific">Pandoraea soli</name>
    <dbReference type="NCBI Taxonomy" id="2508293"/>
    <lineage>
        <taxon>Bacteria</taxon>
        <taxon>Pseudomonadati</taxon>
        <taxon>Pseudomonadota</taxon>
        <taxon>Betaproteobacteria</taxon>
        <taxon>Burkholderiales</taxon>
        <taxon>Burkholderiaceae</taxon>
        <taxon>Pandoraea</taxon>
    </lineage>
</organism>
<keyword evidence="3" id="KW-0378">Hydrolase</keyword>
<feature type="region of interest" description="Disordered" evidence="1">
    <location>
        <begin position="1"/>
        <end position="26"/>
    </location>
</feature>
<gene>
    <name evidence="3" type="primary">aam</name>
    <name evidence="3" type="ORF">PSO31014_03754</name>
</gene>
<protein>
    <submittedName>
        <fullName evidence="3">Acylamidase</fullName>
        <ecNumber evidence="3">3.5.1.13</ecNumber>
    </submittedName>
</protein>
<dbReference type="EMBL" id="CABPSG010000013">
    <property type="protein sequence ID" value="VVE33388.1"/>
    <property type="molecule type" value="Genomic_DNA"/>
</dbReference>
<dbReference type="PANTHER" id="PTHR11895:SF76">
    <property type="entry name" value="INDOLEACETAMIDE HYDROLASE"/>
    <property type="match status" value="1"/>
</dbReference>
<comment type="caution">
    <text evidence="3">The sequence shown here is derived from an EMBL/GenBank/DDBJ whole genome shotgun (WGS) entry which is preliminary data.</text>
</comment>
<dbReference type="InterPro" id="IPR036928">
    <property type="entry name" value="AS_sf"/>
</dbReference>
<reference evidence="3 4" key="1">
    <citation type="submission" date="2019-08" db="EMBL/GenBank/DDBJ databases">
        <authorList>
            <person name="Peeters C."/>
        </authorList>
    </citation>
    <scope>NUCLEOTIDE SEQUENCE [LARGE SCALE GENOMIC DNA]</scope>
    <source>
        <strain evidence="3 4">LMG 31014</strain>
    </source>
</reference>
<feature type="compositionally biased region" description="Low complexity" evidence="1">
    <location>
        <begin position="1"/>
        <end position="15"/>
    </location>
</feature>
<dbReference type="InterPro" id="IPR000120">
    <property type="entry name" value="Amidase"/>
</dbReference>
<dbReference type="GO" id="GO:0047680">
    <property type="term" value="F:aryl-acylamidase activity"/>
    <property type="evidence" value="ECO:0007669"/>
    <property type="project" value="UniProtKB-EC"/>
</dbReference>
<accession>A0ABY6W6S6</accession>
<dbReference type="InterPro" id="IPR023631">
    <property type="entry name" value="Amidase_dom"/>
</dbReference>
<keyword evidence="4" id="KW-1185">Reference proteome</keyword>